<evidence type="ECO:0000256" key="2">
    <source>
        <dbReference type="ARBA" id="ARBA00022475"/>
    </source>
</evidence>
<protein>
    <submittedName>
        <fullName evidence="7">LysE family translocator</fullName>
    </submittedName>
</protein>
<keyword evidence="2" id="KW-1003">Cell membrane</keyword>
<dbReference type="Pfam" id="PF01810">
    <property type="entry name" value="LysE"/>
    <property type="match status" value="1"/>
</dbReference>
<accession>A0ABV1SG01</accession>
<feature type="transmembrane region" description="Helical" evidence="6">
    <location>
        <begin position="6"/>
        <end position="28"/>
    </location>
</feature>
<organism evidence="7 8">
    <name type="scientific">Thioclava kandeliae</name>
    <dbReference type="NCBI Taxonomy" id="3070818"/>
    <lineage>
        <taxon>Bacteria</taxon>
        <taxon>Pseudomonadati</taxon>
        <taxon>Pseudomonadota</taxon>
        <taxon>Alphaproteobacteria</taxon>
        <taxon>Rhodobacterales</taxon>
        <taxon>Paracoccaceae</taxon>
        <taxon>Thioclava</taxon>
    </lineage>
</organism>
<feature type="transmembrane region" description="Helical" evidence="6">
    <location>
        <begin position="156"/>
        <end position="175"/>
    </location>
</feature>
<dbReference type="RefSeq" id="WP_350936403.1">
    <property type="nucleotide sequence ID" value="NZ_JAYWLC010000005.1"/>
</dbReference>
<reference evidence="7 8" key="1">
    <citation type="submission" date="2024-01" db="EMBL/GenBank/DDBJ databases">
        <authorList>
            <person name="Deng Y."/>
            <person name="Su J."/>
        </authorList>
    </citation>
    <scope>NUCLEOTIDE SEQUENCE [LARGE SCALE GENOMIC DNA]</scope>
    <source>
        <strain evidence="7 8">CPCC 100088</strain>
    </source>
</reference>
<evidence type="ECO:0000313" key="7">
    <source>
        <dbReference type="EMBL" id="MER5171836.1"/>
    </source>
</evidence>
<keyword evidence="4 6" id="KW-1133">Transmembrane helix</keyword>
<reference evidence="7 8" key="2">
    <citation type="submission" date="2024-06" db="EMBL/GenBank/DDBJ databases">
        <title>Thioclava kandeliae sp. nov. from a rhizosphere soil sample of Kandelia candel in a mangrove.</title>
        <authorList>
            <person name="Mu T."/>
        </authorList>
    </citation>
    <scope>NUCLEOTIDE SEQUENCE [LARGE SCALE GENOMIC DNA]</scope>
    <source>
        <strain evidence="7 8">CPCC 100088</strain>
    </source>
</reference>
<comment type="subcellular location">
    <subcellularLocation>
        <location evidence="1">Cell membrane</location>
        <topology evidence="1">Multi-pass membrane protein</topology>
    </subcellularLocation>
</comment>
<feature type="transmembrane region" description="Helical" evidence="6">
    <location>
        <begin position="70"/>
        <end position="94"/>
    </location>
</feature>
<keyword evidence="5 6" id="KW-0472">Membrane</keyword>
<feature type="transmembrane region" description="Helical" evidence="6">
    <location>
        <begin position="187"/>
        <end position="204"/>
    </location>
</feature>
<dbReference type="PIRSF" id="PIRSF006324">
    <property type="entry name" value="LeuE"/>
    <property type="match status" value="1"/>
</dbReference>
<dbReference type="Proteomes" id="UP001438953">
    <property type="component" value="Unassembled WGS sequence"/>
</dbReference>
<name>A0ABV1SG01_9RHOB</name>
<feature type="transmembrane region" description="Helical" evidence="6">
    <location>
        <begin position="115"/>
        <end position="136"/>
    </location>
</feature>
<dbReference type="EMBL" id="JAYWLC010000005">
    <property type="protein sequence ID" value="MER5171836.1"/>
    <property type="molecule type" value="Genomic_DNA"/>
</dbReference>
<comment type="caution">
    <text evidence="7">The sequence shown here is derived from an EMBL/GenBank/DDBJ whole genome shotgun (WGS) entry which is preliminary data.</text>
</comment>
<sequence>MTLATLLTFALVTSLLVISPGPNGMLIARIVPLSGRRAGLAAVCGFVAAFYLHGTLSVLGISALLMQSAWAYSIFKLLGAGYLVWLGVRSLIAAARGATPSPHTPELRRTRKRRAFIEGFLTNALNPKVSLFYLAAFPQFLPVVHGLAQPFALVTLHATINALWFSAMVMALGGLRAATRRPAFQRALKAVTGVVFIGFGLKLAQSRLTP</sequence>
<proteinExistence type="predicted"/>
<evidence type="ECO:0000256" key="3">
    <source>
        <dbReference type="ARBA" id="ARBA00022692"/>
    </source>
</evidence>
<dbReference type="InterPro" id="IPR001123">
    <property type="entry name" value="LeuE-type"/>
</dbReference>
<evidence type="ECO:0000256" key="4">
    <source>
        <dbReference type="ARBA" id="ARBA00022989"/>
    </source>
</evidence>
<evidence type="ECO:0000256" key="6">
    <source>
        <dbReference type="SAM" id="Phobius"/>
    </source>
</evidence>
<evidence type="ECO:0000256" key="1">
    <source>
        <dbReference type="ARBA" id="ARBA00004651"/>
    </source>
</evidence>
<keyword evidence="8" id="KW-1185">Reference proteome</keyword>
<dbReference type="PANTHER" id="PTHR30086:SF20">
    <property type="entry name" value="ARGININE EXPORTER PROTEIN ARGO-RELATED"/>
    <property type="match status" value="1"/>
</dbReference>
<evidence type="ECO:0000313" key="8">
    <source>
        <dbReference type="Proteomes" id="UP001438953"/>
    </source>
</evidence>
<feature type="transmembrane region" description="Helical" evidence="6">
    <location>
        <begin position="40"/>
        <end position="64"/>
    </location>
</feature>
<dbReference type="PANTHER" id="PTHR30086">
    <property type="entry name" value="ARGININE EXPORTER PROTEIN ARGO"/>
    <property type="match status" value="1"/>
</dbReference>
<evidence type="ECO:0000256" key="5">
    <source>
        <dbReference type="ARBA" id="ARBA00023136"/>
    </source>
</evidence>
<keyword evidence="3 6" id="KW-0812">Transmembrane</keyword>
<gene>
    <name evidence="7" type="ORF">VSX56_08600</name>
</gene>